<evidence type="ECO:0000256" key="1">
    <source>
        <dbReference type="SAM" id="MobiDB-lite"/>
    </source>
</evidence>
<feature type="region of interest" description="Disordered" evidence="1">
    <location>
        <begin position="371"/>
        <end position="427"/>
    </location>
</feature>
<keyword evidence="3" id="KW-1185">Reference proteome</keyword>
<protein>
    <recommendedName>
        <fullName evidence="4">HNH endonuclease</fullName>
    </recommendedName>
</protein>
<dbReference type="Gene3D" id="1.10.30.50">
    <property type="match status" value="1"/>
</dbReference>
<gene>
    <name evidence="2" type="ORF">CETAM_13140</name>
</gene>
<proteinExistence type="predicted"/>
<dbReference type="Proteomes" id="UP000425178">
    <property type="component" value="Chromosome"/>
</dbReference>
<name>A0A6B8VP62_9CORY</name>
<dbReference type="EMBL" id="CP046453">
    <property type="protein sequence ID" value="QGU05853.1"/>
    <property type="molecule type" value="Genomic_DNA"/>
</dbReference>
<evidence type="ECO:0008006" key="4">
    <source>
        <dbReference type="Google" id="ProtNLM"/>
    </source>
</evidence>
<dbReference type="RefSeq" id="WP_156229252.1">
    <property type="nucleotide sequence ID" value="NZ_CP046453.1"/>
</dbReference>
<dbReference type="CDD" id="cd00085">
    <property type="entry name" value="HNHc"/>
    <property type="match status" value="1"/>
</dbReference>
<dbReference type="AlphaFoldDB" id="A0A6B8VP62"/>
<dbReference type="KEGG" id="ccoe:CETAM_13140"/>
<sequence>MGAPESVVDRVLRELLHPTNFYSVCSTTDRVAINGARIRRADHEMWQSVLPDEMADIELVLASLRSSTGYGDRYIQSALFAHHRLRELPRLKALQERLFHLDLPRLKAIDAVLCKVDADVTEHLRIIDEELTTYLTPTRPNQNLPTAGAIRRKLNAIILTLDDTISANDTPAPAGEGFSVGIDGSQGYVDVVTDSVSALEIDERVRKHAAARDISLTEAFKELIRGEGKTTVVLNMYRAHDVEDAPGWISGIGWISPEATDLLAEKATEIQDMDHLYGKVANSYATPEDIRAVVIGLDGGCGYPDCHCHGFRAQMDHRVDFEEGGLTTAANLAAICQHHHNIKTDGRVRYIIDPHTREKFWLFEDGHWASSEPSGPLSPKERHWLQTVSQRREKRRDRIRVESQAKRSAEFVPLITEADQGDDPPPF</sequence>
<feature type="compositionally biased region" description="Basic and acidic residues" evidence="1">
    <location>
        <begin position="399"/>
        <end position="409"/>
    </location>
</feature>
<evidence type="ECO:0000313" key="2">
    <source>
        <dbReference type="EMBL" id="QGU05853.1"/>
    </source>
</evidence>
<dbReference type="InterPro" id="IPR003615">
    <property type="entry name" value="HNH_nuc"/>
</dbReference>
<evidence type="ECO:0000313" key="3">
    <source>
        <dbReference type="Proteomes" id="UP000425178"/>
    </source>
</evidence>
<accession>A0A6B8VP62</accession>
<reference evidence="2 3" key="1">
    <citation type="journal article" date="2021" name="Int. J. Syst. Evol. Microbiol.">
        <title>Classification of three corynebacterial strains isolated from a small paddock in North Rhine-Westphalia: proposal of &lt;i&gt;Corynebacterium kalinowskii&lt;/i&gt; sp. nov., &lt;i&gt;Corynebacterium comes&lt;/i&gt; sp. nov. and &lt;i&gt;Corynebacterium occultum&lt;/i&gt; sp. nov.</title>
        <authorList>
            <person name="Schaffert L."/>
            <person name="Ruwe M."/>
            <person name="Milse J."/>
            <person name="Hanuschka K."/>
            <person name="Ortseifen V."/>
            <person name="Droste J."/>
            <person name="Brandt D."/>
            <person name="Schl L."/>
            <person name="Kutter Y."/>
            <person name="Vinke S."/>
            <person name="Vieh P."/>
            <person name="Jacob L."/>
            <person name="L N.C."/>
            <person name="Schulte-Berndt E."/>
            <person name="Hain C."/>
            <person name="Linder M."/>
            <person name="Schmidt P."/>
            <person name="Wollenschl L."/>
            <person name="Luttermann T."/>
            <person name="Thieme E."/>
            <person name="Hassa J."/>
            <person name="Haak M."/>
            <person name="Wittchen M."/>
            <person name="Mentz A."/>
            <person name="Persicke M."/>
            <person name="Busche T."/>
            <person name="R C."/>
        </authorList>
    </citation>
    <scope>NUCLEOTIDE SEQUENCE [LARGE SCALE GENOMIC DNA]</scope>
    <source>
        <strain evidence="2 3">2019</strain>
    </source>
</reference>
<organism evidence="2 3">
    <name type="scientific">Corynebacterium comes</name>
    <dbReference type="NCBI Taxonomy" id="2675218"/>
    <lineage>
        <taxon>Bacteria</taxon>
        <taxon>Bacillati</taxon>
        <taxon>Actinomycetota</taxon>
        <taxon>Actinomycetes</taxon>
        <taxon>Mycobacteriales</taxon>
        <taxon>Corynebacteriaceae</taxon>
        <taxon>Corynebacterium</taxon>
    </lineage>
</organism>